<gene>
    <name evidence="1" type="primary">MACROD2</name>
    <name evidence="1" type="ORF">GBF38_002114</name>
</gene>
<name>A0ACB7EE75_NIBAL</name>
<feature type="non-terminal residue" evidence="1">
    <location>
        <position position="1"/>
    </location>
</feature>
<reference evidence="1" key="1">
    <citation type="submission" date="2020-04" db="EMBL/GenBank/DDBJ databases">
        <title>A chromosome-scale assembly and high-density genetic map of the yellow drum (Nibea albiflora) genome.</title>
        <authorList>
            <person name="Xu D."/>
            <person name="Zhang W."/>
            <person name="Chen R."/>
            <person name="Tan P."/>
            <person name="Wang L."/>
            <person name="Song H."/>
            <person name="Tian L."/>
            <person name="Zhu Q."/>
            <person name="Wang B."/>
        </authorList>
    </citation>
    <scope>NUCLEOTIDE SEQUENCE</scope>
    <source>
        <strain evidence="1">ZJHYS-2018</strain>
    </source>
</reference>
<evidence type="ECO:0000313" key="1">
    <source>
        <dbReference type="EMBL" id="KAG7999997.1"/>
    </source>
</evidence>
<proteinExistence type="predicted"/>
<sequence>DRLLRLDLEVRRTEYRRQDFISLDKIPTWREENRSNDEEEEGKEQTGGGGLTDKVSLYKGDITVLEVDAIVNADLPSKELCILWGMLSRSKQMNHAFTAELPGFGSVEEPSKASWHEECIASLCELHYGKLGLGFHSKHQLVSQSQPSAVVC</sequence>
<feature type="non-terminal residue" evidence="1">
    <location>
        <position position="152"/>
    </location>
</feature>
<dbReference type="Proteomes" id="UP000805704">
    <property type="component" value="Chromosome 9"/>
</dbReference>
<accession>A0ACB7EE75</accession>
<keyword evidence="2" id="KW-1185">Reference proteome</keyword>
<protein>
    <submittedName>
        <fullName evidence="1">O-acetyl-ADP-ribose deacetylase MACROD2</fullName>
    </submittedName>
</protein>
<evidence type="ECO:0000313" key="2">
    <source>
        <dbReference type="Proteomes" id="UP000805704"/>
    </source>
</evidence>
<organism evidence="1 2">
    <name type="scientific">Nibea albiflora</name>
    <name type="common">Yellow drum</name>
    <name type="synonym">Corvina albiflora</name>
    <dbReference type="NCBI Taxonomy" id="240163"/>
    <lineage>
        <taxon>Eukaryota</taxon>
        <taxon>Metazoa</taxon>
        <taxon>Chordata</taxon>
        <taxon>Craniata</taxon>
        <taxon>Vertebrata</taxon>
        <taxon>Euteleostomi</taxon>
        <taxon>Actinopterygii</taxon>
        <taxon>Neopterygii</taxon>
        <taxon>Teleostei</taxon>
        <taxon>Neoteleostei</taxon>
        <taxon>Acanthomorphata</taxon>
        <taxon>Eupercaria</taxon>
        <taxon>Sciaenidae</taxon>
        <taxon>Nibea</taxon>
    </lineage>
</organism>
<dbReference type="EMBL" id="CM024797">
    <property type="protein sequence ID" value="KAG7999997.1"/>
    <property type="molecule type" value="Genomic_DNA"/>
</dbReference>
<comment type="caution">
    <text evidence="1">The sequence shown here is derived from an EMBL/GenBank/DDBJ whole genome shotgun (WGS) entry which is preliminary data.</text>
</comment>